<gene>
    <name evidence="1" type="ORF">UW22_C0035G0004</name>
</gene>
<name>A0A0G1GQ38_9BACT</name>
<dbReference type="AlphaFoldDB" id="A0A0G1GQ38"/>
<evidence type="ECO:0000313" key="2">
    <source>
        <dbReference type="Proteomes" id="UP000034617"/>
    </source>
</evidence>
<accession>A0A0G1GQ38</accession>
<evidence type="ECO:0000313" key="1">
    <source>
        <dbReference type="EMBL" id="KKT36640.1"/>
    </source>
</evidence>
<comment type="caution">
    <text evidence="1">The sequence shown here is derived from an EMBL/GenBank/DDBJ whole genome shotgun (WGS) entry which is preliminary data.</text>
</comment>
<reference evidence="1 2" key="1">
    <citation type="journal article" date="2015" name="Nature">
        <title>rRNA introns, odd ribosomes, and small enigmatic genomes across a large radiation of phyla.</title>
        <authorList>
            <person name="Brown C.T."/>
            <person name="Hug L.A."/>
            <person name="Thomas B.C."/>
            <person name="Sharon I."/>
            <person name="Castelle C.J."/>
            <person name="Singh A."/>
            <person name="Wilkins M.J."/>
            <person name="Williams K.H."/>
            <person name="Banfield J.F."/>
        </authorList>
    </citation>
    <scope>NUCLEOTIDE SEQUENCE [LARGE SCALE GENOMIC DNA]</scope>
</reference>
<dbReference type="Proteomes" id="UP000034617">
    <property type="component" value="Unassembled WGS sequence"/>
</dbReference>
<organism evidence="1 2">
    <name type="scientific">Candidatus Gottesmanbacteria bacterium GW2011_GWB1_44_11c</name>
    <dbReference type="NCBI Taxonomy" id="1618447"/>
    <lineage>
        <taxon>Bacteria</taxon>
        <taxon>Candidatus Gottesmaniibacteriota</taxon>
    </lineage>
</organism>
<sequence>MRQYQNVYQQMIDENKDLFDTFFRIHDLYTLDPKTNQQAFNDIGKEVQEVIHTYERRLCGKTENGMYSKYSAGLSEKFRGLIRKDFPKIDCIGIL</sequence>
<dbReference type="EMBL" id="LCHM01000035">
    <property type="protein sequence ID" value="KKT36640.1"/>
    <property type="molecule type" value="Genomic_DNA"/>
</dbReference>
<protein>
    <submittedName>
        <fullName evidence="1">Uncharacterized protein</fullName>
    </submittedName>
</protein>
<proteinExistence type="predicted"/>